<evidence type="ECO:0000256" key="1">
    <source>
        <dbReference type="SAM" id="Phobius"/>
    </source>
</evidence>
<protein>
    <recommendedName>
        <fullName evidence="4">ATP synthase I subunit</fullName>
    </recommendedName>
</protein>
<sequence>MKSFIIKTLTLSILLILIEYFLSLHVYPNTHIPLFIIIVCFLFVITNFIHYKLLQIAEKNVKKFNPYFLGLNMIKMFIYFIAVLAYLWFYRDYALEFLISFFIVYVCFSVLEVIEVTRIVKRKK</sequence>
<dbReference type="EMBL" id="RAPN01000001">
    <property type="protein sequence ID" value="RKD92559.1"/>
    <property type="molecule type" value="Genomic_DNA"/>
</dbReference>
<accession>A0A419WAT8</accession>
<keyword evidence="1" id="KW-0472">Membrane</keyword>
<proteinExistence type="predicted"/>
<organism evidence="2 3">
    <name type="scientific">Mangrovibacterium diazotrophicum</name>
    <dbReference type="NCBI Taxonomy" id="1261403"/>
    <lineage>
        <taxon>Bacteria</taxon>
        <taxon>Pseudomonadati</taxon>
        <taxon>Bacteroidota</taxon>
        <taxon>Bacteroidia</taxon>
        <taxon>Marinilabiliales</taxon>
        <taxon>Prolixibacteraceae</taxon>
        <taxon>Mangrovibacterium</taxon>
    </lineage>
</organism>
<dbReference type="AlphaFoldDB" id="A0A419WAT8"/>
<name>A0A419WAT8_9BACT</name>
<comment type="caution">
    <text evidence="2">The sequence shown here is derived from an EMBL/GenBank/DDBJ whole genome shotgun (WGS) entry which is preliminary data.</text>
</comment>
<evidence type="ECO:0000313" key="3">
    <source>
        <dbReference type="Proteomes" id="UP000283387"/>
    </source>
</evidence>
<feature type="transmembrane region" description="Helical" evidence="1">
    <location>
        <begin position="66"/>
        <end position="89"/>
    </location>
</feature>
<feature type="transmembrane region" description="Helical" evidence="1">
    <location>
        <begin position="95"/>
        <end position="114"/>
    </location>
</feature>
<dbReference type="Proteomes" id="UP000283387">
    <property type="component" value="Unassembled WGS sequence"/>
</dbReference>
<keyword evidence="3" id="KW-1185">Reference proteome</keyword>
<keyword evidence="1" id="KW-1133">Transmembrane helix</keyword>
<evidence type="ECO:0000313" key="2">
    <source>
        <dbReference type="EMBL" id="RKD92559.1"/>
    </source>
</evidence>
<keyword evidence="1" id="KW-0812">Transmembrane</keyword>
<evidence type="ECO:0008006" key="4">
    <source>
        <dbReference type="Google" id="ProtNLM"/>
    </source>
</evidence>
<reference evidence="2 3" key="1">
    <citation type="submission" date="2018-09" db="EMBL/GenBank/DDBJ databases">
        <title>Genomic Encyclopedia of Archaeal and Bacterial Type Strains, Phase II (KMG-II): from individual species to whole genera.</title>
        <authorList>
            <person name="Goeker M."/>
        </authorList>
    </citation>
    <scope>NUCLEOTIDE SEQUENCE [LARGE SCALE GENOMIC DNA]</scope>
    <source>
        <strain evidence="2 3">DSM 27148</strain>
    </source>
</reference>
<feature type="transmembrane region" description="Helical" evidence="1">
    <location>
        <begin position="33"/>
        <end position="54"/>
    </location>
</feature>
<gene>
    <name evidence="2" type="ORF">BC643_2933</name>
</gene>